<dbReference type="EMBL" id="OU896718">
    <property type="protein sequence ID" value="CAH1118764.1"/>
    <property type="molecule type" value="Genomic_DNA"/>
</dbReference>
<dbReference type="GO" id="GO:0017109">
    <property type="term" value="C:glutamate-cysteine ligase complex"/>
    <property type="evidence" value="ECO:0007669"/>
    <property type="project" value="TreeGrafter"/>
</dbReference>
<dbReference type="Proteomes" id="UP001153737">
    <property type="component" value="Chromosome 12"/>
</dbReference>
<accession>A0A9P0DJ27</accession>
<dbReference type="Gene3D" id="1.10.8.960">
    <property type="match status" value="1"/>
</dbReference>
<dbReference type="GO" id="GO:0004357">
    <property type="term" value="F:glutamate-cysteine ligase activity"/>
    <property type="evidence" value="ECO:0007669"/>
    <property type="project" value="UniProtKB-UniRule"/>
</dbReference>
<proteinExistence type="inferred from homology"/>
<evidence type="ECO:0000256" key="6">
    <source>
        <dbReference type="ARBA" id="ARBA00022741"/>
    </source>
</evidence>
<gene>
    <name evidence="11" type="ORF">PHAECO_LOCUS3346</name>
</gene>
<dbReference type="InterPro" id="IPR004308">
    <property type="entry name" value="GCS"/>
</dbReference>
<keyword evidence="7 10" id="KW-0067">ATP-binding</keyword>
<keyword evidence="4 10" id="KW-0436">Ligase</keyword>
<comment type="similarity">
    <text evidence="2 10">Belongs to the glutamate--cysteine ligase type 3 family.</text>
</comment>
<dbReference type="SUPFAM" id="SSF55931">
    <property type="entry name" value="Glutamine synthetase/guanido kinase"/>
    <property type="match status" value="1"/>
</dbReference>
<evidence type="ECO:0000256" key="9">
    <source>
        <dbReference type="ARBA" id="ARBA00032122"/>
    </source>
</evidence>
<reference evidence="11" key="2">
    <citation type="submission" date="2022-10" db="EMBL/GenBank/DDBJ databases">
        <authorList>
            <consortium name="ENA_rothamsted_submissions"/>
            <consortium name="culmorum"/>
            <person name="King R."/>
        </authorList>
    </citation>
    <scope>NUCLEOTIDE SEQUENCE</scope>
</reference>
<dbReference type="PANTHER" id="PTHR11164">
    <property type="entry name" value="GLUTAMATE CYSTEINE LIGASE"/>
    <property type="match status" value="1"/>
</dbReference>
<comment type="catalytic activity">
    <reaction evidence="10">
        <text>L-cysteine + L-glutamate + ATP = gamma-L-glutamyl-L-cysteine + ADP + phosphate + H(+)</text>
        <dbReference type="Rhea" id="RHEA:13285"/>
        <dbReference type="ChEBI" id="CHEBI:15378"/>
        <dbReference type="ChEBI" id="CHEBI:29985"/>
        <dbReference type="ChEBI" id="CHEBI:30616"/>
        <dbReference type="ChEBI" id="CHEBI:35235"/>
        <dbReference type="ChEBI" id="CHEBI:43474"/>
        <dbReference type="ChEBI" id="CHEBI:58173"/>
        <dbReference type="ChEBI" id="CHEBI:456216"/>
        <dbReference type="EC" id="6.3.2.2"/>
    </reaction>
</comment>
<dbReference type="FunFam" id="3.30.590.50:FF:000002">
    <property type="entry name" value="Glutamate--cysteine ligase catalytic subunit"/>
    <property type="match status" value="1"/>
</dbReference>
<dbReference type="AlphaFoldDB" id="A0A9P0DJ27"/>
<comment type="pathway">
    <text evidence="1 10">Sulfur metabolism; glutathione biosynthesis; glutathione from L-cysteine and L-glutamate: step 1/2.</text>
</comment>
<dbReference type="GO" id="GO:0006750">
    <property type="term" value="P:glutathione biosynthetic process"/>
    <property type="evidence" value="ECO:0007669"/>
    <property type="project" value="UniProtKB-UniRule"/>
</dbReference>
<evidence type="ECO:0000256" key="10">
    <source>
        <dbReference type="RuleBase" id="RU367135"/>
    </source>
</evidence>
<sequence>MGLLNEGKSLSHQETMKYAEHVRKHGLIQFINQYRRFKGRKGDPFKWGDEIEYTIIRFFEDRKEAKLCLRNGELLAVLNEQERTRPDEIRALWRPEYGAYMIEGTPTKPFGGLETFGTVEANMKGRREEIGAHLKENEAILCVTCFPRLGCENFTDPPYKPTPSVGVSGSLFYPDEAINQVHPRWKNTTNNIMERRGEKPYTNLPVFRDVNTKIPIDDTYQRDENAAPDCIYMDTMGFGGGFCCLQATFQGSDLDQARFLYDQLTPFCPIMVALAASSPIYRGFLSETDARWDIISGCTDCRTEEERGLKPLKNNKLVLKKPRYSSVDCYLSPANKKYNDISVDYRQEDFEQLRKSGVDEMLAEHIANLFVRDTISLFSEKIHQNDEEERDHYENILSTNWRSMRLKLPVPEENIGWRVEFRPMDVQMTDFENAAYVCFVVLLTRVILHYKLNFMMPISKVDENFSNCQKRDAIKTTKFWFRQNIQEEDGISDAENKPTGVIVQMTINEIMNGKGEEFPGIIPLARRYLEDQKVDSDTSKKLNGYFDLLAGRASGKIMTVATWMRKFVREHPEYKQDSVVTERICYDLLKTVQRIQNGEPCTELLGQKVI</sequence>
<dbReference type="Gene3D" id="3.30.590.50">
    <property type="match status" value="2"/>
</dbReference>
<dbReference type="EC" id="6.3.2.2" evidence="3 10"/>
<evidence type="ECO:0000313" key="11">
    <source>
        <dbReference type="EMBL" id="CAH1118764.1"/>
    </source>
</evidence>
<keyword evidence="6 10" id="KW-0547">Nucleotide-binding</keyword>
<dbReference type="InterPro" id="IPR014746">
    <property type="entry name" value="Gln_synth/guanido_kin_cat_dom"/>
</dbReference>
<evidence type="ECO:0000256" key="1">
    <source>
        <dbReference type="ARBA" id="ARBA00005006"/>
    </source>
</evidence>
<organism evidence="11 12">
    <name type="scientific">Phaedon cochleariae</name>
    <name type="common">Mustard beetle</name>
    <dbReference type="NCBI Taxonomy" id="80249"/>
    <lineage>
        <taxon>Eukaryota</taxon>
        <taxon>Metazoa</taxon>
        <taxon>Ecdysozoa</taxon>
        <taxon>Arthropoda</taxon>
        <taxon>Hexapoda</taxon>
        <taxon>Insecta</taxon>
        <taxon>Pterygota</taxon>
        <taxon>Neoptera</taxon>
        <taxon>Endopterygota</taxon>
        <taxon>Coleoptera</taxon>
        <taxon>Polyphaga</taxon>
        <taxon>Cucujiformia</taxon>
        <taxon>Chrysomeloidea</taxon>
        <taxon>Chrysomelidae</taxon>
        <taxon>Chrysomelinae</taxon>
        <taxon>Chrysomelini</taxon>
        <taxon>Phaedon</taxon>
    </lineage>
</organism>
<evidence type="ECO:0000256" key="3">
    <source>
        <dbReference type="ARBA" id="ARBA00012220"/>
    </source>
</evidence>
<dbReference type="Pfam" id="PF03074">
    <property type="entry name" value="GCS"/>
    <property type="match status" value="1"/>
</dbReference>
<evidence type="ECO:0000256" key="8">
    <source>
        <dbReference type="ARBA" id="ARBA00030585"/>
    </source>
</evidence>
<evidence type="ECO:0000256" key="7">
    <source>
        <dbReference type="ARBA" id="ARBA00022840"/>
    </source>
</evidence>
<protein>
    <recommendedName>
        <fullName evidence="3 10">Glutamate--cysteine ligase</fullName>
        <ecNumber evidence="3 10">6.3.2.2</ecNumber>
    </recommendedName>
    <alternativeName>
        <fullName evidence="9 10">Gamma-ECS</fullName>
    </alternativeName>
    <alternativeName>
        <fullName evidence="8 10">Gamma-glutamylcysteine synthetase</fullName>
    </alternativeName>
</protein>
<evidence type="ECO:0000256" key="4">
    <source>
        <dbReference type="ARBA" id="ARBA00022598"/>
    </source>
</evidence>
<evidence type="ECO:0000256" key="2">
    <source>
        <dbReference type="ARBA" id="ARBA00008100"/>
    </source>
</evidence>
<dbReference type="OrthoDB" id="7939818at2759"/>
<evidence type="ECO:0000313" key="12">
    <source>
        <dbReference type="Proteomes" id="UP001153737"/>
    </source>
</evidence>
<dbReference type="PANTHER" id="PTHR11164:SF0">
    <property type="entry name" value="GLUTAMATE--CYSTEINE LIGASE CATALYTIC SUBUNIT"/>
    <property type="match status" value="1"/>
</dbReference>
<name>A0A9P0DJ27_PHACE</name>
<keyword evidence="5 10" id="KW-0317">Glutathione biosynthesis</keyword>
<dbReference type="GO" id="GO:0005524">
    <property type="term" value="F:ATP binding"/>
    <property type="evidence" value="ECO:0007669"/>
    <property type="project" value="UniProtKB-UniRule"/>
</dbReference>
<reference evidence="11" key="1">
    <citation type="submission" date="2022-01" db="EMBL/GenBank/DDBJ databases">
        <authorList>
            <person name="King R."/>
        </authorList>
    </citation>
    <scope>NUCLEOTIDE SEQUENCE</scope>
</reference>
<evidence type="ECO:0000256" key="5">
    <source>
        <dbReference type="ARBA" id="ARBA00022684"/>
    </source>
</evidence>
<keyword evidence="12" id="KW-1185">Reference proteome</keyword>